<sequence length="439" mass="47756">MTGFGQLIFAIVLVVLGGVFAAIDAALSTVSMARVEELVRDERPGAVRLAKVMAERPRFINLIVLLRIACEVGATVLLAAYLDGHLGVTWGLFAAAAIMVVVSFVAIGVGPRTLGRQHAYTIALLSALPLQALSVLLTPISRLLVLIGNALTPGRGFRNGPFASEIELREVVDLAQQRGVVADDERRMIQSVFELGDTPAREVMVPRTEMVWIESDKTAGQATSLAVRSGHSRIPVIGENVDDVVGVVYLKDLVQRTYYSTDSGRGTNVSQVMRRAVFVPDSKPLDELLREMQRDRVHMVLLVDEYGAIAGLVTIEDVLEEIVGEIVDEYDAGEVVPVEELGDKRYRVSARLPIEDLGELYDIEFDDDLDVDTVGGLVAFELGRVPLPGAEVTWDGLRLQAEGGPDHRGRVRIGTVLVSPTETPEGEADETVREEDQAR</sequence>
<evidence type="ECO:0000256" key="7">
    <source>
        <dbReference type="ARBA" id="ARBA00023122"/>
    </source>
</evidence>
<evidence type="ECO:0000313" key="15">
    <source>
        <dbReference type="EMBL" id="SEH74072.1"/>
    </source>
</evidence>
<dbReference type="Gene3D" id="3.10.580.10">
    <property type="entry name" value="CBS-domain"/>
    <property type="match status" value="1"/>
</dbReference>
<dbReference type="SMART" id="SM00116">
    <property type="entry name" value="CBS"/>
    <property type="match status" value="2"/>
</dbReference>
<dbReference type="PANTHER" id="PTHR22777:SF32">
    <property type="entry name" value="UPF0053 INNER MEMBRANE PROTEIN YFJD"/>
    <property type="match status" value="1"/>
</dbReference>
<evidence type="ECO:0000313" key="16">
    <source>
        <dbReference type="Proteomes" id="UP000182915"/>
    </source>
</evidence>
<name>A0A1H6KQD4_MYCRU</name>
<accession>A0A1H6KQD4</accession>
<organism evidence="15 16">
    <name type="scientific">Mycolicibacterium rutilum</name>
    <name type="common">Mycobacterium rutilum</name>
    <dbReference type="NCBI Taxonomy" id="370526"/>
    <lineage>
        <taxon>Bacteria</taxon>
        <taxon>Bacillati</taxon>
        <taxon>Actinomycetota</taxon>
        <taxon>Actinomycetes</taxon>
        <taxon>Mycobacteriales</taxon>
        <taxon>Mycobacteriaceae</taxon>
        <taxon>Mycolicibacterium</taxon>
    </lineage>
</organism>
<feature type="domain" description="CNNM transmembrane" evidence="14">
    <location>
        <begin position="1"/>
        <end position="185"/>
    </location>
</feature>
<keyword evidence="6 10" id="KW-1133">Transmembrane helix</keyword>
<keyword evidence="3" id="KW-1003">Cell membrane</keyword>
<reference evidence="16" key="1">
    <citation type="submission" date="2016-10" db="EMBL/GenBank/DDBJ databases">
        <authorList>
            <person name="Varghese N."/>
            <person name="Submissions S."/>
        </authorList>
    </citation>
    <scope>NUCLEOTIDE SEQUENCE [LARGE SCALE GENOMIC DNA]</scope>
    <source>
        <strain evidence="16">DSM 45405</strain>
    </source>
</reference>
<dbReference type="GO" id="GO:0005886">
    <property type="term" value="C:plasma membrane"/>
    <property type="evidence" value="ECO:0007669"/>
    <property type="project" value="UniProtKB-SubCell"/>
</dbReference>
<evidence type="ECO:0000256" key="12">
    <source>
        <dbReference type="SAM" id="Phobius"/>
    </source>
</evidence>
<evidence type="ECO:0000256" key="3">
    <source>
        <dbReference type="ARBA" id="ARBA00022475"/>
    </source>
</evidence>
<dbReference type="Gene3D" id="3.30.465.10">
    <property type="match status" value="1"/>
</dbReference>
<feature type="compositionally biased region" description="Basic and acidic residues" evidence="11">
    <location>
        <begin position="430"/>
        <end position="439"/>
    </location>
</feature>
<dbReference type="SUPFAM" id="SSF54631">
    <property type="entry name" value="CBS-domain pair"/>
    <property type="match status" value="1"/>
</dbReference>
<dbReference type="Pfam" id="PF00571">
    <property type="entry name" value="CBS"/>
    <property type="match status" value="2"/>
</dbReference>
<dbReference type="FunFam" id="3.10.580.10:FF:000002">
    <property type="entry name" value="Magnesium/cobalt efflux protein CorC"/>
    <property type="match status" value="1"/>
</dbReference>
<dbReference type="InterPro" id="IPR046342">
    <property type="entry name" value="CBS_dom_sf"/>
</dbReference>
<feature type="transmembrane region" description="Helical" evidence="12">
    <location>
        <begin position="88"/>
        <end position="107"/>
    </location>
</feature>
<dbReference type="CDD" id="cd04590">
    <property type="entry name" value="CBS_pair_CorC_HlyC_assoc"/>
    <property type="match status" value="1"/>
</dbReference>
<evidence type="ECO:0000256" key="6">
    <source>
        <dbReference type="ARBA" id="ARBA00022989"/>
    </source>
</evidence>
<dbReference type="InterPro" id="IPR002550">
    <property type="entry name" value="CNNM"/>
</dbReference>
<dbReference type="Pfam" id="PF03471">
    <property type="entry name" value="CorC_HlyC"/>
    <property type="match status" value="1"/>
</dbReference>
<feature type="transmembrane region" description="Helical" evidence="12">
    <location>
        <begin position="6"/>
        <end position="27"/>
    </location>
</feature>
<keyword evidence="8 10" id="KW-0472">Membrane</keyword>
<comment type="similarity">
    <text evidence="2">Belongs to the UPF0053 family.</text>
</comment>
<keyword evidence="5" id="KW-0677">Repeat</keyword>
<gene>
    <name evidence="15" type="ORF">SAMN04489835_3518</name>
</gene>
<evidence type="ECO:0000256" key="8">
    <source>
        <dbReference type="ARBA" id="ARBA00023136"/>
    </source>
</evidence>
<dbReference type="AlphaFoldDB" id="A0A1H6KQD4"/>
<feature type="transmembrane region" description="Helical" evidence="12">
    <location>
        <begin position="119"/>
        <end position="137"/>
    </location>
</feature>
<feature type="domain" description="CBS" evidence="13">
    <location>
        <begin position="204"/>
        <end position="263"/>
    </location>
</feature>
<dbReference type="Pfam" id="PF01595">
    <property type="entry name" value="CNNM"/>
    <property type="match status" value="1"/>
</dbReference>
<evidence type="ECO:0000256" key="1">
    <source>
        <dbReference type="ARBA" id="ARBA00004651"/>
    </source>
</evidence>
<evidence type="ECO:0000256" key="11">
    <source>
        <dbReference type="SAM" id="MobiDB-lite"/>
    </source>
</evidence>
<evidence type="ECO:0000256" key="5">
    <source>
        <dbReference type="ARBA" id="ARBA00022737"/>
    </source>
</evidence>
<dbReference type="PANTHER" id="PTHR22777">
    <property type="entry name" value="HEMOLYSIN-RELATED"/>
    <property type="match status" value="1"/>
</dbReference>
<dbReference type="SUPFAM" id="SSF56176">
    <property type="entry name" value="FAD-binding/transporter-associated domain-like"/>
    <property type="match status" value="1"/>
</dbReference>
<evidence type="ECO:0000256" key="2">
    <source>
        <dbReference type="ARBA" id="ARBA00006337"/>
    </source>
</evidence>
<dbReference type="SMART" id="SM01091">
    <property type="entry name" value="CorC_HlyC"/>
    <property type="match status" value="1"/>
</dbReference>
<dbReference type="RefSeq" id="WP_083408240.1">
    <property type="nucleotide sequence ID" value="NZ_LT629971.1"/>
</dbReference>
<evidence type="ECO:0000256" key="9">
    <source>
        <dbReference type="PROSITE-ProRule" id="PRU00703"/>
    </source>
</evidence>
<dbReference type="Proteomes" id="UP000182915">
    <property type="component" value="Chromosome I"/>
</dbReference>
<dbReference type="InterPro" id="IPR000644">
    <property type="entry name" value="CBS_dom"/>
</dbReference>
<dbReference type="GO" id="GO:0050660">
    <property type="term" value="F:flavin adenine dinucleotide binding"/>
    <property type="evidence" value="ECO:0007669"/>
    <property type="project" value="InterPro"/>
</dbReference>
<evidence type="ECO:0000256" key="4">
    <source>
        <dbReference type="ARBA" id="ARBA00022692"/>
    </source>
</evidence>
<keyword evidence="4 10" id="KW-0812">Transmembrane</keyword>
<dbReference type="PROSITE" id="PS51846">
    <property type="entry name" value="CNNM"/>
    <property type="match status" value="1"/>
</dbReference>
<protein>
    <submittedName>
        <fullName evidence="15">Hemolysin, contains CBS domains</fullName>
    </submittedName>
</protein>
<dbReference type="PROSITE" id="PS51371">
    <property type="entry name" value="CBS"/>
    <property type="match status" value="2"/>
</dbReference>
<dbReference type="InterPro" id="IPR005170">
    <property type="entry name" value="Transptr-assoc_dom"/>
</dbReference>
<dbReference type="STRING" id="370526.SAMN04489835_3518"/>
<dbReference type="OrthoDB" id="110231at2"/>
<feature type="domain" description="CBS" evidence="13">
    <location>
        <begin position="272"/>
        <end position="329"/>
    </location>
</feature>
<evidence type="ECO:0000259" key="13">
    <source>
        <dbReference type="PROSITE" id="PS51371"/>
    </source>
</evidence>
<feature type="region of interest" description="Disordered" evidence="11">
    <location>
        <begin position="419"/>
        <end position="439"/>
    </location>
</feature>
<evidence type="ECO:0000256" key="10">
    <source>
        <dbReference type="PROSITE-ProRule" id="PRU01193"/>
    </source>
</evidence>
<keyword evidence="7 9" id="KW-0129">CBS domain</keyword>
<feature type="transmembrane region" description="Helical" evidence="12">
    <location>
        <begin position="59"/>
        <end position="82"/>
    </location>
</feature>
<dbReference type="EMBL" id="LT629971">
    <property type="protein sequence ID" value="SEH74072.1"/>
    <property type="molecule type" value="Genomic_DNA"/>
</dbReference>
<dbReference type="InterPro" id="IPR016169">
    <property type="entry name" value="FAD-bd_PCMH_sub2"/>
</dbReference>
<keyword evidence="16" id="KW-1185">Reference proteome</keyword>
<evidence type="ECO:0000259" key="14">
    <source>
        <dbReference type="PROSITE" id="PS51846"/>
    </source>
</evidence>
<dbReference type="InterPro" id="IPR044751">
    <property type="entry name" value="Ion_transp-like_CBS"/>
</dbReference>
<proteinExistence type="inferred from homology"/>
<comment type="subcellular location">
    <subcellularLocation>
        <location evidence="1">Cell membrane</location>
        <topology evidence="1">Multi-pass membrane protein</topology>
    </subcellularLocation>
</comment>
<dbReference type="InterPro" id="IPR036318">
    <property type="entry name" value="FAD-bd_PCMH-like_sf"/>
</dbReference>